<evidence type="ECO:0000256" key="8">
    <source>
        <dbReference type="ARBA" id="ARBA00022801"/>
    </source>
</evidence>
<dbReference type="FunFam" id="3.90.730.10:FF:000001">
    <property type="entry name" value="Ribonuclease T2"/>
    <property type="match status" value="1"/>
</dbReference>
<accession>A0A3B4EJX4</accession>
<dbReference type="AlphaFoldDB" id="A0A3B4EJX4"/>
<dbReference type="GO" id="GO:0005576">
    <property type="term" value="C:extracellular region"/>
    <property type="evidence" value="ECO:0007669"/>
    <property type="project" value="UniProtKB-SubCell"/>
</dbReference>
<dbReference type="InterPro" id="IPR036430">
    <property type="entry name" value="RNase_T2-like_sf"/>
</dbReference>
<dbReference type="PANTHER" id="PTHR11240:SF22">
    <property type="entry name" value="RIBONUCLEASE T2"/>
    <property type="match status" value="1"/>
</dbReference>
<dbReference type="GO" id="GO:0016787">
    <property type="term" value="F:hydrolase activity"/>
    <property type="evidence" value="ECO:0007669"/>
    <property type="project" value="UniProtKB-KW"/>
</dbReference>
<keyword evidence="11" id="KW-0325">Glycoprotein</keyword>
<keyword evidence="6" id="KW-0540">Nuclease</keyword>
<feature type="active site" evidence="16">
    <location>
        <position position="55"/>
    </location>
</feature>
<name>A0A3B4EJX4_PYGNA</name>
<dbReference type="CDD" id="cd01061">
    <property type="entry name" value="RNase_T2_euk"/>
    <property type="match status" value="1"/>
</dbReference>
<dbReference type="PROSITE" id="PS00531">
    <property type="entry name" value="RNASE_T2_2"/>
    <property type="match status" value="1"/>
</dbReference>
<evidence type="ECO:0000256" key="4">
    <source>
        <dbReference type="ARBA" id="ARBA00007469"/>
    </source>
</evidence>
<dbReference type="InterPro" id="IPR001568">
    <property type="entry name" value="RNase_T2-like"/>
</dbReference>
<evidence type="ECO:0000313" key="20">
    <source>
        <dbReference type="Proteomes" id="UP001501920"/>
    </source>
</evidence>
<proteinExistence type="inferred from homology"/>
<comment type="subcellular location">
    <subcellularLocation>
        <location evidence="2">Endoplasmic reticulum lumen</location>
    </subcellularLocation>
    <subcellularLocation>
        <location evidence="1">Lysosome lumen</location>
    </subcellularLocation>
    <subcellularLocation>
        <location evidence="3">Secreted</location>
    </subcellularLocation>
</comment>
<evidence type="ECO:0000256" key="2">
    <source>
        <dbReference type="ARBA" id="ARBA00004319"/>
    </source>
</evidence>
<comment type="similarity">
    <text evidence="4 17">Belongs to the RNase T2 family.</text>
</comment>
<evidence type="ECO:0000256" key="10">
    <source>
        <dbReference type="ARBA" id="ARBA00023157"/>
    </source>
</evidence>
<evidence type="ECO:0000256" key="14">
    <source>
        <dbReference type="ARBA" id="ARBA00051280"/>
    </source>
</evidence>
<feature type="active site" evidence="16">
    <location>
        <position position="106"/>
    </location>
</feature>
<evidence type="ECO:0000256" key="5">
    <source>
        <dbReference type="ARBA" id="ARBA00022525"/>
    </source>
</evidence>
<dbReference type="GeneTree" id="ENSGT00640000091563"/>
<evidence type="ECO:0000256" key="6">
    <source>
        <dbReference type="ARBA" id="ARBA00022722"/>
    </source>
</evidence>
<keyword evidence="18" id="KW-0732">Signal</keyword>
<dbReference type="GO" id="GO:0005788">
    <property type="term" value="C:endoplasmic reticulum lumen"/>
    <property type="evidence" value="ECO:0007669"/>
    <property type="project" value="UniProtKB-SubCell"/>
</dbReference>
<dbReference type="InterPro" id="IPR033697">
    <property type="entry name" value="Ribonuclease_T2_eukaryotic"/>
</dbReference>
<keyword evidence="5" id="KW-0964">Secreted</keyword>
<evidence type="ECO:0000256" key="3">
    <source>
        <dbReference type="ARBA" id="ARBA00004613"/>
    </source>
</evidence>
<feature type="chain" id="PRO_5017407992" evidence="18">
    <location>
        <begin position="18"/>
        <end position="334"/>
    </location>
</feature>
<feature type="active site" evidence="16">
    <location>
        <position position="102"/>
    </location>
</feature>
<evidence type="ECO:0000313" key="19">
    <source>
        <dbReference type="Ensembl" id="ENSPNAP00000036073.1"/>
    </source>
</evidence>
<evidence type="ECO:0000256" key="9">
    <source>
        <dbReference type="ARBA" id="ARBA00022824"/>
    </source>
</evidence>
<reference evidence="19" key="2">
    <citation type="submission" date="2025-08" db="UniProtKB">
        <authorList>
            <consortium name="Ensembl"/>
        </authorList>
    </citation>
    <scope>IDENTIFICATION</scope>
</reference>
<dbReference type="GO" id="GO:0043202">
    <property type="term" value="C:lysosomal lumen"/>
    <property type="evidence" value="ECO:0007669"/>
    <property type="project" value="UniProtKB-SubCell"/>
</dbReference>
<sequence length="334" mass="37984">MKSIAIFLVLGYVLVSSVDMYSRHDWTKLILTHHWPETFCTMEHCTANFSYWTLHGFWPNSGISCNSSWHFDPSLIEDLLPEMRKFWPDLLQPASTSFWKHEWQKHGTCAAKDEDLNSQHKYFSKALELYHKLDLDGALKKSQIVPCEKYYKLGDLEESIMGSYGVTPKIQCVPGKGGQFQTLGQIEICVDKQFQLTNCEKTSKELQISDNEVLPFVLLSRSGFTTLPRGLHPVGHVWNTSLGRHPEAILTRCPNHLNWILSTWRSSGSTPSLSQIAELLTLSLRESPETLQRKLISAACICNQHPLRPPALSGLLTVERWTETPVDVFRSEAA</sequence>
<dbReference type="GO" id="GO:0003723">
    <property type="term" value="F:RNA binding"/>
    <property type="evidence" value="ECO:0007669"/>
    <property type="project" value="InterPro"/>
</dbReference>
<dbReference type="PANTHER" id="PTHR11240">
    <property type="entry name" value="RIBONUCLEASE T2"/>
    <property type="match status" value="1"/>
</dbReference>
<dbReference type="GO" id="GO:0016075">
    <property type="term" value="P:rRNA catabolic process"/>
    <property type="evidence" value="ECO:0007669"/>
    <property type="project" value="Ensembl"/>
</dbReference>
<evidence type="ECO:0000256" key="17">
    <source>
        <dbReference type="RuleBase" id="RU004328"/>
    </source>
</evidence>
<feature type="signal peptide" evidence="18">
    <location>
        <begin position="1"/>
        <end position="17"/>
    </location>
</feature>
<reference evidence="19 20" key="1">
    <citation type="submission" date="2020-10" db="EMBL/GenBank/DDBJ databases">
        <title>Pygocentrus nattereri (red-bellied piranha) genome, fPygNat1, primary haplotype.</title>
        <authorList>
            <person name="Myers G."/>
            <person name="Meyer A."/>
            <person name="Karagic N."/>
            <person name="Pippel M."/>
            <person name="Winkler S."/>
            <person name="Tracey A."/>
            <person name="Wood J."/>
            <person name="Formenti G."/>
            <person name="Howe K."/>
            <person name="Fedrigo O."/>
            <person name="Jarvis E.D."/>
        </authorList>
    </citation>
    <scope>NUCLEOTIDE SEQUENCE [LARGE SCALE GENOMIC DNA]</scope>
</reference>
<keyword evidence="7" id="KW-0255">Endonuclease</keyword>
<keyword evidence="9" id="KW-0256">Endoplasmic reticulum</keyword>
<comment type="catalytic activity">
    <reaction evidence="14">
        <text>a guanylyl-uridine-RNA = a 3'-end 2',3'-cyclophospho-GMP-RNA + a 5'-end dephospho-uridine-RNA</text>
        <dbReference type="Rhea" id="RHEA:81323"/>
        <dbReference type="Rhea" id="RHEA-COMP:17356"/>
        <dbReference type="Rhea" id="RHEA-COMP:19658"/>
        <dbReference type="Rhea" id="RHEA-COMP:19659"/>
        <dbReference type="ChEBI" id="CHEBI:173224"/>
        <dbReference type="ChEBI" id="CHEBI:231849"/>
        <dbReference type="ChEBI" id="CHEBI:231850"/>
    </reaction>
</comment>
<dbReference type="InterPro" id="IPR033130">
    <property type="entry name" value="RNase_T2_His_AS_2"/>
</dbReference>
<keyword evidence="20" id="KW-1185">Reference proteome</keyword>
<evidence type="ECO:0000256" key="7">
    <source>
        <dbReference type="ARBA" id="ARBA00022759"/>
    </source>
</evidence>
<keyword evidence="10" id="KW-1015">Disulfide bond</keyword>
<evidence type="ECO:0000256" key="11">
    <source>
        <dbReference type="ARBA" id="ARBA00023180"/>
    </source>
</evidence>
<dbReference type="GO" id="GO:0033897">
    <property type="term" value="F:ribonuclease T2 activity"/>
    <property type="evidence" value="ECO:0007669"/>
    <property type="project" value="InterPro"/>
</dbReference>
<keyword evidence="8" id="KW-0378">Hydrolase</keyword>
<dbReference type="SUPFAM" id="SSF55895">
    <property type="entry name" value="Ribonuclease Rh-like"/>
    <property type="match status" value="1"/>
</dbReference>
<dbReference type="Ensembl" id="ENSPNAT00000030008.2">
    <property type="protein sequence ID" value="ENSPNAP00000036073.1"/>
    <property type="gene ID" value="ENSPNAG00000006368.2"/>
</dbReference>
<reference evidence="19" key="3">
    <citation type="submission" date="2025-09" db="UniProtKB">
        <authorList>
            <consortium name="Ensembl"/>
        </authorList>
    </citation>
    <scope>IDENTIFICATION</scope>
</reference>
<dbReference type="Gene3D" id="3.90.730.10">
    <property type="entry name" value="Ribonuclease T2-like"/>
    <property type="match status" value="1"/>
</dbReference>
<dbReference type="Proteomes" id="UP001501920">
    <property type="component" value="Chromosome 5"/>
</dbReference>
<evidence type="ECO:0000256" key="13">
    <source>
        <dbReference type="ARBA" id="ARBA00023239"/>
    </source>
</evidence>
<evidence type="ECO:0000256" key="15">
    <source>
        <dbReference type="ARBA" id="ARBA00052670"/>
    </source>
</evidence>
<evidence type="ECO:0000256" key="18">
    <source>
        <dbReference type="SAM" id="SignalP"/>
    </source>
</evidence>
<organism evidence="19 20">
    <name type="scientific">Pygocentrus nattereri</name>
    <name type="common">Red-bellied piranha</name>
    <dbReference type="NCBI Taxonomy" id="42514"/>
    <lineage>
        <taxon>Eukaryota</taxon>
        <taxon>Metazoa</taxon>
        <taxon>Chordata</taxon>
        <taxon>Craniata</taxon>
        <taxon>Vertebrata</taxon>
        <taxon>Euteleostomi</taxon>
        <taxon>Actinopterygii</taxon>
        <taxon>Neopterygii</taxon>
        <taxon>Teleostei</taxon>
        <taxon>Ostariophysi</taxon>
        <taxon>Characiformes</taxon>
        <taxon>Characoidei</taxon>
        <taxon>Pygocentrus</taxon>
    </lineage>
</organism>
<dbReference type="Pfam" id="PF00445">
    <property type="entry name" value="Ribonuclease_T2"/>
    <property type="match status" value="1"/>
</dbReference>
<evidence type="ECO:0000256" key="1">
    <source>
        <dbReference type="ARBA" id="ARBA00004227"/>
    </source>
</evidence>
<dbReference type="STRING" id="42514.ENSPNAP00000036073"/>
<evidence type="ECO:0000256" key="12">
    <source>
        <dbReference type="ARBA" id="ARBA00023228"/>
    </source>
</evidence>
<protein>
    <submittedName>
        <fullName evidence="19">Uncharacterized protein</fullName>
    </submittedName>
</protein>
<keyword evidence="12" id="KW-0458">Lysosome</keyword>
<evidence type="ECO:0000256" key="16">
    <source>
        <dbReference type="PIRSR" id="PIRSR633697-1"/>
    </source>
</evidence>
<keyword evidence="13" id="KW-0456">Lyase</keyword>
<comment type="catalytic activity">
    <reaction evidence="15">
        <text>an adenylyl-uridine-RNA = a 3'-end 2',3'-cyclophospho-AMP-RNA + a 5'-end dephospho-uridine-RNA</text>
        <dbReference type="Rhea" id="RHEA:81383"/>
        <dbReference type="Rhea" id="RHEA-COMP:17356"/>
        <dbReference type="Rhea" id="RHEA-COMP:19675"/>
        <dbReference type="Rhea" id="RHEA-COMP:19676"/>
        <dbReference type="ChEBI" id="CHEBI:173224"/>
        <dbReference type="ChEBI" id="CHEBI:231879"/>
        <dbReference type="ChEBI" id="CHEBI:231881"/>
    </reaction>
    <physiologicalReaction direction="left-to-right" evidence="15">
        <dbReference type="Rhea" id="RHEA:81384"/>
    </physiologicalReaction>
</comment>